<evidence type="ECO:0000313" key="11">
    <source>
        <dbReference type="EMBL" id="MBK6974514.1"/>
    </source>
</evidence>
<proteinExistence type="predicted"/>
<evidence type="ECO:0000256" key="9">
    <source>
        <dbReference type="ARBA" id="ARBA00048202"/>
    </source>
</evidence>
<evidence type="ECO:0000256" key="3">
    <source>
        <dbReference type="ARBA" id="ARBA00022692"/>
    </source>
</evidence>
<comment type="subcellular location">
    <subcellularLocation>
        <location evidence="1">Membrane</location>
        <topology evidence="1">Multi-pass membrane protein</topology>
    </subcellularLocation>
</comment>
<comment type="catalytic activity">
    <reaction evidence="9">
        <text>NAD(+) + NADPH + H(+)(in) = NADH + NADP(+) + H(+)(out)</text>
        <dbReference type="Rhea" id="RHEA:47992"/>
        <dbReference type="ChEBI" id="CHEBI:15378"/>
        <dbReference type="ChEBI" id="CHEBI:57540"/>
        <dbReference type="ChEBI" id="CHEBI:57783"/>
        <dbReference type="ChEBI" id="CHEBI:57945"/>
        <dbReference type="ChEBI" id="CHEBI:58349"/>
        <dbReference type="EC" id="7.1.1.1"/>
    </reaction>
</comment>
<keyword evidence="3" id="KW-0812">Transmembrane</keyword>
<sequence length="54" mass="5851">MPILKAYKARQLIANKRWMAPGYPGPDHGLCYVGKTMTGVGDAKKVIGEMCNAV</sequence>
<dbReference type="GO" id="GO:0008750">
    <property type="term" value="F:proton-translocating NAD(P)+ transhydrogenase activity"/>
    <property type="evidence" value="ECO:0007669"/>
    <property type="project" value="UniProtKB-EC"/>
</dbReference>
<feature type="domain" description="NADP transhydrogenase beta-like" evidence="10">
    <location>
        <begin position="1"/>
        <end position="52"/>
    </location>
</feature>
<evidence type="ECO:0000256" key="8">
    <source>
        <dbReference type="ARBA" id="ARBA00023136"/>
    </source>
</evidence>
<evidence type="ECO:0000256" key="2">
    <source>
        <dbReference type="ARBA" id="ARBA00012943"/>
    </source>
</evidence>
<evidence type="ECO:0000256" key="5">
    <source>
        <dbReference type="ARBA" id="ARBA00022967"/>
    </source>
</evidence>
<dbReference type="GO" id="GO:0016020">
    <property type="term" value="C:membrane"/>
    <property type="evidence" value="ECO:0007669"/>
    <property type="project" value="UniProtKB-SubCell"/>
</dbReference>
<dbReference type="InterPro" id="IPR029035">
    <property type="entry name" value="DHS-like_NAD/FAD-binding_dom"/>
</dbReference>
<dbReference type="EC" id="7.1.1.1" evidence="2"/>
<keyword evidence="7" id="KW-0520">NAD</keyword>
<gene>
    <name evidence="11" type="ORF">IPH26_16745</name>
</gene>
<evidence type="ECO:0000256" key="4">
    <source>
        <dbReference type="ARBA" id="ARBA00022857"/>
    </source>
</evidence>
<evidence type="ECO:0000256" key="7">
    <source>
        <dbReference type="ARBA" id="ARBA00023027"/>
    </source>
</evidence>
<protein>
    <recommendedName>
        <fullName evidence="2">proton-translocating NAD(P)(+) transhydrogenase</fullName>
        <ecNumber evidence="2">7.1.1.1</ecNumber>
    </recommendedName>
</protein>
<dbReference type="Gene3D" id="3.40.50.1220">
    <property type="entry name" value="TPP-binding domain"/>
    <property type="match status" value="1"/>
</dbReference>
<evidence type="ECO:0000256" key="6">
    <source>
        <dbReference type="ARBA" id="ARBA00022989"/>
    </source>
</evidence>
<dbReference type="SUPFAM" id="SSF52467">
    <property type="entry name" value="DHS-like NAD/FAD-binding domain"/>
    <property type="match status" value="1"/>
</dbReference>
<keyword evidence="6" id="KW-1133">Transmembrane helix</keyword>
<organism evidence="11 12">
    <name type="scientific">Candidatus Methylophosphatis roskildensis</name>
    <dbReference type="NCBI Taxonomy" id="2899263"/>
    <lineage>
        <taxon>Bacteria</taxon>
        <taxon>Pseudomonadati</taxon>
        <taxon>Pseudomonadota</taxon>
        <taxon>Betaproteobacteria</taxon>
        <taxon>Nitrosomonadales</taxon>
        <taxon>Sterolibacteriaceae</taxon>
        <taxon>Candidatus Methylophosphatis</taxon>
    </lineage>
</organism>
<reference evidence="11" key="1">
    <citation type="submission" date="2020-10" db="EMBL/GenBank/DDBJ databases">
        <title>Connecting structure to function with the recovery of over 1000 high-quality activated sludge metagenome-assembled genomes encoding full-length rRNA genes using long-read sequencing.</title>
        <authorList>
            <person name="Singleton C.M."/>
            <person name="Petriglieri F."/>
            <person name="Kristensen J.M."/>
            <person name="Kirkegaard R.H."/>
            <person name="Michaelsen T.Y."/>
            <person name="Andersen M.H."/>
            <person name="Karst S.M."/>
            <person name="Dueholm M.S."/>
            <person name="Nielsen P.H."/>
            <person name="Albertsen M."/>
        </authorList>
    </citation>
    <scope>NUCLEOTIDE SEQUENCE</scope>
    <source>
        <strain evidence="11">Bjer_18-Q3-R1-45_BAT3C.347</strain>
    </source>
</reference>
<keyword evidence="5" id="KW-1278">Translocase</keyword>
<dbReference type="EMBL" id="JADJEV010000004">
    <property type="protein sequence ID" value="MBK6974514.1"/>
    <property type="molecule type" value="Genomic_DNA"/>
</dbReference>
<dbReference type="AlphaFoldDB" id="A0A9D7HMV5"/>
<evidence type="ECO:0000256" key="1">
    <source>
        <dbReference type="ARBA" id="ARBA00004141"/>
    </source>
</evidence>
<comment type="caution">
    <text evidence="11">The sequence shown here is derived from an EMBL/GenBank/DDBJ whole genome shotgun (WGS) entry which is preliminary data.</text>
</comment>
<keyword evidence="8" id="KW-0472">Membrane</keyword>
<evidence type="ECO:0000259" key="10">
    <source>
        <dbReference type="Pfam" id="PF02233"/>
    </source>
</evidence>
<name>A0A9D7HMV5_9PROT</name>
<keyword evidence="4" id="KW-0521">NADP</keyword>
<dbReference type="InterPro" id="IPR034300">
    <property type="entry name" value="PNTB-like"/>
</dbReference>
<accession>A0A9D7HMV5</accession>
<dbReference type="Pfam" id="PF02233">
    <property type="entry name" value="PNTB"/>
    <property type="match status" value="1"/>
</dbReference>
<evidence type="ECO:0000313" key="12">
    <source>
        <dbReference type="Proteomes" id="UP000807785"/>
    </source>
</evidence>
<dbReference type="Proteomes" id="UP000807785">
    <property type="component" value="Unassembled WGS sequence"/>
</dbReference>